<dbReference type="NCBIfam" id="NF011649">
    <property type="entry name" value="PRK15067.1"/>
    <property type="match status" value="1"/>
</dbReference>
<dbReference type="InterPro" id="IPR044939">
    <property type="entry name" value="EutB_dom_2_sf"/>
</dbReference>
<gene>
    <name evidence="1" type="primary">eutB</name>
    <name evidence="2" type="ORF">JQ619_08150</name>
</gene>
<proteinExistence type="inferred from homology"/>
<keyword evidence="1" id="KW-1283">Bacterial microcompartment</keyword>
<feature type="binding site" evidence="1">
    <location>
        <position position="248"/>
    </location>
    <ligand>
        <name>adenosylcob(III)alamin</name>
        <dbReference type="ChEBI" id="CHEBI:18408"/>
    </ligand>
</feature>
<reference evidence="3" key="1">
    <citation type="journal article" date="2021" name="ISME J.">
        <title>Evolutionary origin and ecological implication of a unique nif island in free-living Bradyrhizobium lineages.</title>
        <authorList>
            <person name="Tao J."/>
        </authorList>
    </citation>
    <scope>NUCLEOTIDE SEQUENCE [LARGE SCALE GENOMIC DNA]</scope>
    <source>
        <strain evidence="3">SZCCT0094</strain>
    </source>
</reference>
<dbReference type="InterPro" id="IPR013785">
    <property type="entry name" value="Aldolase_TIM"/>
</dbReference>
<feature type="binding site" evidence="1">
    <location>
        <begin position="162"/>
        <end position="164"/>
    </location>
    <ligand>
        <name>substrate</name>
    </ligand>
</feature>
<dbReference type="RefSeq" id="WP_172235483.1">
    <property type="nucleotide sequence ID" value="NZ_JABFDP010000002.1"/>
</dbReference>
<protein>
    <recommendedName>
        <fullName evidence="1">Ethanolamine ammonia-lyase large subunit</fullName>
        <shortName evidence="1">EAL large subunit</shortName>
        <ecNumber evidence="1">4.3.1.7</ecNumber>
    </recommendedName>
</protein>
<sequence length="466" mass="49707">MTGAFRSRHRGETHVFDDLKTLLACASPRRSGDELAGVAADSAARRVAARMALADVPLRRFLDEPLIPYETDEVTRLILDSHDAAAFAPVAALTVGQFREWLLSWEADADRLATLAPGLTPEMVAAVSKLCGNGDLIAIAAKCRVVTAFRSTIGLPGRLSSRLQPNDPTDDPQAIAAGTLDGLLFGMGDAVIGINPATDNVEACIRLLSMLDDIRCKFEVPTQSCVLSHVTTSIQAIEQGAPLDLVFQSIAGTEAANAGFGVTLALLAEAQDAAQSLKRGTIGSNVMYFETGQGAALSADAHHGLDQQTVEARAYAVARAFSPLLVNTVVGFIGPEYLYDAKEIIRAGLEDHFCAKLLGVPMGCDVCYTNHAEADQDDMDDLALLLAAANVNFLIAVPGADDIMLNYQSLSHHDVMRLRHLLNRRPAPEFEAWLARMGLLDEHGRVPPLPGSAPAVTRLIGRGARA</sequence>
<dbReference type="InterPro" id="IPR010628">
    <property type="entry name" value="EutB"/>
</dbReference>
<feature type="binding site" evidence="1">
    <location>
        <position position="365"/>
    </location>
    <ligand>
        <name>substrate</name>
    </ligand>
</feature>
<dbReference type="Gene3D" id="2.30.170.30">
    <property type="entry name" value="ethanolamine ammonia-lyase heavy chain domain like"/>
    <property type="match status" value="1"/>
</dbReference>
<dbReference type="EC" id="4.3.1.7" evidence="1"/>
<comment type="caution">
    <text evidence="2">The sequence shown here is derived from an EMBL/GenBank/DDBJ whole genome shotgun (WGS) entry which is preliminary data.</text>
</comment>
<dbReference type="PANTHER" id="PTHR39329:SF1">
    <property type="entry name" value="ETHANOLAMINE AMMONIA-LYASE LARGE SUBUNIT"/>
    <property type="match status" value="1"/>
</dbReference>
<evidence type="ECO:0000313" key="3">
    <source>
        <dbReference type="Proteomes" id="UP001314635"/>
    </source>
</evidence>
<comment type="cofactor">
    <cofactor evidence="1">
        <name>adenosylcob(III)alamin</name>
        <dbReference type="ChEBI" id="CHEBI:18408"/>
    </cofactor>
    <text evidence="1">Binds between the large and small subunits.</text>
</comment>
<dbReference type="EMBL" id="JAFCLK010000006">
    <property type="protein sequence ID" value="MBR1135734.1"/>
    <property type="molecule type" value="Genomic_DNA"/>
</dbReference>
<dbReference type="InterPro" id="IPR044941">
    <property type="entry name" value="EutB_N_sf"/>
</dbReference>
<dbReference type="HAMAP" id="MF_00861">
    <property type="entry name" value="EutB"/>
    <property type="match status" value="1"/>
</dbReference>
<accession>A0ABS5G382</accession>
<dbReference type="PIRSF" id="PIRSF018788">
    <property type="entry name" value="EutB"/>
    <property type="match status" value="1"/>
</dbReference>
<keyword evidence="1" id="KW-0846">Cobalamin</keyword>
<comment type="subunit">
    <text evidence="1">The basic unit is a heterodimer which dimerizes to form tetramers. The heterotetramers trimerize; 6 large subunits form a core ring with 6 small subunits projecting outwards.</text>
</comment>
<keyword evidence="3" id="KW-1185">Reference proteome</keyword>
<dbReference type="Gene3D" id="3.20.20.70">
    <property type="entry name" value="Aldolase class I"/>
    <property type="match status" value="1"/>
</dbReference>
<comment type="subcellular location">
    <subcellularLocation>
        <location evidence="1">Bacterial microcompartment</location>
    </subcellularLocation>
</comment>
<keyword evidence="1" id="KW-0456">Lyase</keyword>
<dbReference type="Pfam" id="PF06751">
    <property type="entry name" value="EutB"/>
    <property type="match status" value="1"/>
</dbReference>
<feature type="binding site" evidence="1">
    <location>
        <position position="404"/>
    </location>
    <ligand>
        <name>adenosylcob(III)alamin</name>
        <dbReference type="ChEBI" id="CHEBI:18408"/>
    </ligand>
</feature>
<organism evidence="2 3">
    <name type="scientific">Bradyrhizobium denitrificans</name>
    <dbReference type="NCBI Taxonomy" id="2734912"/>
    <lineage>
        <taxon>Bacteria</taxon>
        <taxon>Pseudomonadati</taxon>
        <taxon>Pseudomonadota</taxon>
        <taxon>Alphaproteobacteria</taxon>
        <taxon>Hyphomicrobiales</taxon>
        <taxon>Nitrobacteraceae</taxon>
        <taxon>Bradyrhizobium</taxon>
    </lineage>
</organism>
<evidence type="ECO:0000256" key="1">
    <source>
        <dbReference type="HAMAP-Rule" id="MF_00861"/>
    </source>
</evidence>
<dbReference type="Gene3D" id="1.10.220.70">
    <property type="entry name" value="lyase"/>
    <property type="match status" value="1"/>
</dbReference>
<evidence type="ECO:0000313" key="2">
    <source>
        <dbReference type="EMBL" id="MBR1135734.1"/>
    </source>
</evidence>
<dbReference type="PANTHER" id="PTHR39329">
    <property type="entry name" value="ETHANOLAMINE AMMONIA-LYASE HEAVY CHAIN"/>
    <property type="match status" value="1"/>
</dbReference>
<feature type="binding site" evidence="1">
    <location>
        <position position="290"/>
    </location>
    <ligand>
        <name>substrate</name>
    </ligand>
</feature>
<comment type="pathway">
    <text evidence="1">Amine and polyamine degradation; ethanolamine degradation.</text>
</comment>
<keyword evidence="1" id="KW-0170">Cobalt</keyword>
<feature type="binding site" evidence="1">
    <location>
        <position position="195"/>
    </location>
    <ligand>
        <name>substrate</name>
    </ligand>
</feature>
<dbReference type="Proteomes" id="UP001314635">
    <property type="component" value="Unassembled WGS sequence"/>
</dbReference>
<name>A0ABS5G382_9BRAD</name>
<feature type="binding site" evidence="1">
    <location>
        <position position="196"/>
    </location>
    <ligand>
        <name>adenosylcob(III)alamin</name>
        <dbReference type="ChEBI" id="CHEBI:18408"/>
    </ligand>
</feature>
<comment type="function">
    <text evidence="1">Catalyzes the deamination of various vicinal amino-alcohols to oxo compounds. Allows this organism to utilize ethanolamine as the sole source of nitrogen and carbon in the presence of vitamin B12.</text>
</comment>
<comment type="similarity">
    <text evidence="1">Belongs to the EutB family.</text>
</comment>
<feature type="binding site" evidence="1">
    <location>
        <position position="298"/>
    </location>
    <ligand>
        <name>adenosylcob(III)alamin</name>
        <dbReference type="ChEBI" id="CHEBI:18408"/>
    </ligand>
</feature>
<comment type="catalytic activity">
    <reaction evidence="1">
        <text>ethanolamine = acetaldehyde + NH4(+)</text>
        <dbReference type="Rhea" id="RHEA:15313"/>
        <dbReference type="ChEBI" id="CHEBI:15343"/>
        <dbReference type="ChEBI" id="CHEBI:28938"/>
        <dbReference type="ChEBI" id="CHEBI:57603"/>
        <dbReference type="EC" id="4.3.1.7"/>
    </reaction>
</comment>